<dbReference type="Proteomes" id="UP001310594">
    <property type="component" value="Unassembled WGS sequence"/>
</dbReference>
<accession>A0AAN7VW98</accession>
<name>A0AAN7VW98_9PEZI</name>
<evidence type="ECO:0000313" key="1">
    <source>
        <dbReference type="EMBL" id="KAK5694618.1"/>
    </source>
</evidence>
<comment type="caution">
    <text evidence="1">The sequence shown here is derived from an EMBL/GenBank/DDBJ whole genome shotgun (WGS) entry which is preliminary data.</text>
</comment>
<dbReference type="EMBL" id="JAVRQU010000015">
    <property type="protein sequence ID" value="KAK5694618.1"/>
    <property type="molecule type" value="Genomic_DNA"/>
</dbReference>
<protein>
    <recommendedName>
        <fullName evidence="3">F-box domain-containing protein</fullName>
    </recommendedName>
</protein>
<sequence length="208" mass="23632">MLPTSDSEMGTGSRLLDLPPELREMIFTFALVSPNPVDILNVPKNKAAALTQTNQQLRGETIGIYYHQNAFKLNIDIDTIKVALQWLRGIETVHILRIPKIIISFSVTMEHRERLVNTDAALKQISLEEWYRQYQHVDNLFWVRAADLATAIMAAGVVPESLEPENSSTPTTFAARNTQRLFGVAFGRTLHPESWRETDSPGYAWRRL</sequence>
<dbReference type="AlphaFoldDB" id="A0AAN7VW98"/>
<proteinExistence type="predicted"/>
<organism evidence="1 2">
    <name type="scientific">Elasticomyces elasticus</name>
    <dbReference type="NCBI Taxonomy" id="574655"/>
    <lineage>
        <taxon>Eukaryota</taxon>
        <taxon>Fungi</taxon>
        <taxon>Dikarya</taxon>
        <taxon>Ascomycota</taxon>
        <taxon>Pezizomycotina</taxon>
        <taxon>Dothideomycetes</taxon>
        <taxon>Dothideomycetidae</taxon>
        <taxon>Mycosphaerellales</taxon>
        <taxon>Teratosphaeriaceae</taxon>
        <taxon>Elasticomyces</taxon>
    </lineage>
</organism>
<evidence type="ECO:0000313" key="2">
    <source>
        <dbReference type="Proteomes" id="UP001310594"/>
    </source>
</evidence>
<reference evidence="1" key="1">
    <citation type="submission" date="2023-08" db="EMBL/GenBank/DDBJ databases">
        <title>Black Yeasts Isolated from many extreme environments.</title>
        <authorList>
            <person name="Coleine C."/>
            <person name="Stajich J.E."/>
            <person name="Selbmann L."/>
        </authorList>
    </citation>
    <scope>NUCLEOTIDE SEQUENCE</scope>
    <source>
        <strain evidence="1">CCFEE 5810</strain>
    </source>
</reference>
<evidence type="ECO:0008006" key="3">
    <source>
        <dbReference type="Google" id="ProtNLM"/>
    </source>
</evidence>
<gene>
    <name evidence="1" type="ORF">LTR97_009208</name>
</gene>